<proteinExistence type="predicted"/>
<comment type="caution">
    <text evidence="1">The sequence shown here is derived from an EMBL/GenBank/DDBJ whole genome shotgun (WGS) entry which is preliminary data.</text>
</comment>
<organism evidence="1 2">
    <name type="scientific">Sphingobacterium phlebotomi</name>
    <dbReference type="NCBI Taxonomy" id="2605433"/>
    <lineage>
        <taxon>Bacteria</taxon>
        <taxon>Pseudomonadati</taxon>
        <taxon>Bacteroidota</taxon>
        <taxon>Sphingobacteriia</taxon>
        <taxon>Sphingobacteriales</taxon>
        <taxon>Sphingobacteriaceae</taxon>
        <taxon>Sphingobacterium</taxon>
    </lineage>
</organism>
<dbReference type="EMBL" id="VTAV01000001">
    <property type="protein sequence ID" value="TYR37856.1"/>
    <property type="molecule type" value="Genomic_DNA"/>
</dbReference>
<accession>A0A5D4HAM9</accession>
<gene>
    <name evidence="1" type="ORF">FXV77_00780</name>
</gene>
<name>A0A5D4HAM9_9SPHI</name>
<sequence length="118" mass="13910">MKAIEFKYKERTFLIPAVPFTSVLIYQRYGDYYTDLQGWEVTSEQTMNQIEKQNFHLNIEEDNLEFKITSLTPSVAVKLIDNEVKSFGSFPLTDQDYGQMLDKFYTLEKFLKKEGLID</sequence>
<dbReference type="RefSeq" id="WP_148917321.1">
    <property type="nucleotide sequence ID" value="NZ_VTAV01000001.1"/>
</dbReference>
<protein>
    <submittedName>
        <fullName evidence="1">Uncharacterized protein</fullName>
    </submittedName>
</protein>
<keyword evidence="2" id="KW-1185">Reference proteome</keyword>
<evidence type="ECO:0000313" key="1">
    <source>
        <dbReference type="EMBL" id="TYR37856.1"/>
    </source>
</evidence>
<evidence type="ECO:0000313" key="2">
    <source>
        <dbReference type="Proteomes" id="UP000322362"/>
    </source>
</evidence>
<reference evidence="1 2" key="1">
    <citation type="submission" date="2019-08" db="EMBL/GenBank/DDBJ databases">
        <title>Phlebobacter frassis gen. nov. sp. nov., a new member of family Sphingobacteriaceae isolated from sand fly rearing media.</title>
        <authorList>
            <person name="Kakumanu M.L."/>
            <person name="Marayati B.F."/>
            <person name="Wada-Katsumata A."/>
            <person name="Wasserberg G."/>
            <person name="Schal C."/>
            <person name="Apperson C.S."/>
            <person name="Ponnusamy L."/>
        </authorList>
    </citation>
    <scope>NUCLEOTIDE SEQUENCE [LARGE SCALE GENOMIC DNA]</scope>
    <source>
        <strain evidence="1 2">SSI9</strain>
    </source>
</reference>
<dbReference type="AlphaFoldDB" id="A0A5D4HAM9"/>
<dbReference type="Proteomes" id="UP000322362">
    <property type="component" value="Unassembled WGS sequence"/>
</dbReference>